<evidence type="ECO:0000256" key="2">
    <source>
        <dbReference type="SAM" id="Phobius"/>
    </source>
</evidence>
<keyword evidence="1" id="KW-0488">Methylation</keyword>
<proteinExistence type="predicted"/>
<dbReference type="SUPFAM" id="SSF54523">
    <property type="entry name" value="Pili subunits"/>
    <property type="match status" value="1"/>
</dbReference>
<reference evidence="4" key="1">
    <citation type="journal article" date="2019" name="Int. J. Syst. Evol. Microbiol.">
        <title>The Global Catalogue of Microorganisms (GCM) 10K type strain sequencing project: providing services to taxonomists for standard genome sequencing and annotation.</title>
        <authorList>
            <consortium name="The Broad Institute Genomics Platform"/>
            <consortium name="The Broad Institute Genome Sequencing Center for Infectious Disease"/>
            <person name="Wu L."/>
            <person name="Ma J."/>
        </authorList>
    </citation>
    <scope>NUCLEOTIDE SEQUENCE [LARGE SCALE GENOMIC DNA]</scope>
    <source>
        <strain evidence="4">JCM 11650</strain>
    </source>
</reference>
<dbReference type="InterPro" id="IPR045584">
    <property type="entry name" value="Pilin-like"/>
</dbReference>
<sequence length="173" mass="19015">MVAGLVFSFFLLMPRFMNYPVRLFSLRSRMTGFTLIEVMIVVAIVGILASVALPSYRDYVLRGQIVEAHTSLDAMRADMERYFQDNRTYNSTGDFTSPCLVNAAQRKMGTFQLSCDGTPTGTAYVLQAVGSGPTNGFTFKVNQANQRSTTAVATGSGWNTCATRWMSKKGQAC</sequence>
<dbReference type="EMBL" id="JBHSEW010000005">
    <property type="protein sequence ID" value="MFC4622011.1"/>
    <property type="molecule type" value="Genomic_DNA"/>
</dbReference>
<dbReference type="Gene3D" id="3.30.700.10">
    <property type="entry name" value="Glycoprotein, Type 4 Pilin"/>
    <property type="match status" value="1"/>
</dbReference>
<name>A0ABV9GXP8_9BURK</name>
<dbReference type="InterPro" id="IPR000983">
    <property type="entry name" value="Bac_GSPG_pilin"/>
</dbReference>
<keyword evidence="2" id="KW-0472">Membrane</keyword>
<dbReference type="InterPro" id="IPR012902">
    <property type="entry name" value="N_methyl_site"/>
</dbReference>
<evidence type="ECO:0000256" key="1">
    <source>
        <dbReference type="ARBA" id="ARBA00022481"/>
    </source>
</evidence>
<protein>
    <submittedName>
        <fullName evidence="3">Type IV pilin protein</fullName>
    </submittedName>
</protein>
<dbReference type="Pfam" id="PF07963">
    <property type="entry name" value="N_methyl"/>
    <property type="match status" value="1"/>
</dbReference>
<dbReference type="Pfam" id="PF16732">
    <property type="entry name" value="ComP_DUS"/>
    <property type="match status" value="1"/>
</dbReference>
<dbReference type="NCBIfam" id="TIGR02532">
    <property type="entry name" value="IV_pilin_GFxxxE"/>
    <property type="match status" value="1"/>
</dbReference>
<dbReference type="PRINTS" id="PR00813">
    <property type="entry name" value="BCTERIALGSPG"/>
</dbReference>
<keyword evidence="2" id="KW-1133">Transmembrane helix</keyword>
<keyword evidence="2" id="KW-0812">Transmembrane</keyword>
<dbReference type="RefSeq" id="WP_377725251.1">
    <property type="nucleotide sequence ID" value="NZ_JBHSEW010000005.1"/>
</dbReference>
<organism evidence="3 4">
    <name type="scientific">Comamonas nitrativorans</name>
    <dbReference type="NCBI Taxonomy" id="108437"/>
    <lineage>
        <taxon>Bacteria</taxon>
        <taxon>Pseudomonadati</taxon>
        <taxon>Pseudomonadota</taxon>
        <taxon>Betaproteobacteria</taxon>
        <taxon>Burkholderiales</taxon>
        <taxon>Comamonadaceae</taxon>
        <taxon>Comamonas</taxon>
    </lineage>
</organism>
<gene>
    <name evidence="3" type="ORF">ACFO3A_07235</name>
</gene>
<feature type="transmembrane region" description="Helical" evidence="2">
    <location>
        <begin position="34"/>
        <end position="53"/>
    </location>
</feature>
<evidence type="ECO:0000313" key="3">
    <source>
        <dbReference type="EMBL" id="MFC4622011.1"/>
    </source>
</evidence>
<comment type="caution">
    <text evidence="3">The sequence shown here is derived from an EMBL/GenBank/DDBJ whole genome shotgun (WGS) entry which is preliminary data.</text>
</comment>
<dbReference type="Proteomes" id="UP001595967">
    <property type="component" value="Unassembled WGS sequence"/>
</dbReference>
<dbReference type="InterPro" id="IPR031982">
    <property type="entry name" value="PilE-like"/>
</dbReference>
<evidence type="ECO:0000313" key="4">
    <source>
        <dbReference type="Proteomes" id="UP001595967"/>
    </source>
</evidence>
<accession>A0ABV9GXP8</accession>
<dbReference type="PROSITE" id="PS00409">
    <property type="entry name" value="PROKAR_NTER_METHYL"/>
    <property type="match status" value="1"/>
</dbReference>
<keyword evidence="4" id="KW-1185">Reference proteome</keyword>